<dbReference type="EMBL" id="SPKJ01000120">
    <property type="protein sequence ID" value="MYZ50085.1"/>
    <property type="molecule type" value="Genomic_DNA"/>
</dbReference>
<feature type="transmembrane region" description="Helical" evidence="8">
    <location>
        <begin position="278"/>
        <end position="300"/>
    </location>
</feature>
<evidence type="ECO:0000256" key="2">
    <source>
        <dbReference type="ARBA" id="ARBA00007783"/>
    </source>
</evidence>
<dbReference type="Gene3D" id="3.40.1710.10">
    <property type="entry name" value="abc type-2 transporter like domain"/>
    <property type="match status" value="1"/>
</dbReference>
<dbReference type="Proteomes" id="UP000773614">
    <property type="component" value="Unassembled WGS sequence"/>
</dbReference>
<keyword evidence="6 8" id="KW-1133">Transmembrane helix</keyword>
<sequence length="393" mass="42546">MSAPVPPGTGDRRRTRGIRAALGRIGAIFVKELIQLRRDRITFAMMAFIPLAQLLLFGYAINTNPRDLPTAVFVRDDSIFARTFLTALRNTDYFEITAVARSEAELDALIVSGAVQFGVEIPAGFGRDLIRGERPAILVVADASDPTATGGAVAALEGLGASLFARELTGPAAKLAAGEQPYEIRVHRRYNPGGETRLNIVPGLMGTILTLTMLIFTALSITREIERGTMENLLVMPVRPVEIMIGKILPYLAVGAGQTALILVFARLLFAVPIEGSLALLLALTMLFVLANLAVGYTFSTIADTQLQAMQMSFFFFLPNILLSGFMFPFRGMPAWAQYVGEVLPLTHYLRIVRGIMLKGAGLGDLRTDVVALAAFTLAAMALAVARFRQTLD</sequence>
<protein>
    <submittedName>
        <fullName evidence="10">ABC transporter permease</fullName>
    </submittedName>
</protein>
<comment type="similarity">
    <text evidence="2">Belongs to the ABC-2 integral membrane protein family.</text>
</comment>
<evidence type="ECO:0000256" key="4">
    <source>
        <dbReference type="ARBA" id="ARBA00022475"/>
    </source>
</evidence>
<reference evidence="10" key="1">
    <citation type="submission" date="2019-03" db="EMBL/GenBank/DDBJ databases">
        <title>Afifella sp. nov., isolated from activated sludge.</title>
        <authorList>
            <person name="Li Q."/>
            <person name="Liu Y."/>
        </authorList>
    </citation>
    <scope>NUCLEOTIDE SEQUENCE</scope>
    <source>
        <strain evidence="10">L72</strain>
    </source>
</reference>
<evidence type="ECO:0000256" key="5">
    <source>
        <dbReference type="ARBA" id="ARBA00022692"/>
    </source>
</evidence>
<comment type="subcellular location">
    <subcellularLocation>
        <location evidence="1">Cell membrane</location>
        <topology evidence="1">Multi-pass membrane protein</topology>
    </subcellularLocation>
</comment>
<keyword evidence="3" id="KW-0813">Transport</keyword>
<dbReference type="AlphaFoldDB" id="A0A964T7V8"/>
<dbReference type="PANTHER" id="PTHR30294">
    <property type="entry name" value="MEMBRANE COMPONENT OF ABC TRANSPORTER YHHJ-RELATED"/>
    <property type="match status" value="1"/>
</dbReference>
<evidence type="ECO:0000256" key="7">
    <source>
        <dbReference type="ARBA" id="ARBA00023136"/>
    </source>
</evidence>
<organism evidence="10 11">
    <name type="scientific">Propylenella binzhouense</name>
    <dbReference type="NCBI Taxonomy" id="2555902"/>
    <lineage>
        <taxon>Bacteria</taxon>
        <taxon>Pseudomonadati</taxon>
        <taxon>Pseudomonadota</taxon>
        <taxon>Alphaproteobacteria</taxon>
        <taxon>Hyphomicrobiales</taxon>
        <taxon>Propylenellaceae</taxon>
        <taxon>Propylenella</taxon>
    </lineage>
</organism>
<evidence type="ECO:0000256" key="6">
    <source>
        <dbReference type="ARBA" id="ARBA00022989"/>
    </source>
</evidence>
<dbReference type="InterPro" id="IPR047817">
    <property type="entry name" value="ABC2_TM_bact-type"/>
</dbReference>
<dbReference type="GO" id="GO:0140359">
    <property type="term" value="F:ABC-type transporter activity"/>
    <property type="evidence" value="ECO:0007669"/>
    <property type="project" value="InterPro"/>
</dbReference>
<evidence type="ECO:0000259" key="9">
    <source>
        <dbReference type="PROSITE" id="PS51012"/>
    </source>
</evidence>
<evidence type="ECO:0000313" key="10">
    <source>
        <dbReference type="EMBL" id="MYZ50085.1"/>
    </source>
</evidence>
<feature type="transmembrane region" description="Helical" evidence="8">
    <location>
        <begin position="41"/>
        <end position="61"/>
    </location>
</feature>
<dbReference type="PANTHER" id="PTHR30294:SF29">
    <property type="entry name" value="MULTIDRUG ABC TRANSPORTER PERMEASE YBHS-RELATED"/>
    <property type="match status" value="1"/>
</dbReference>
<feature type="domain" description="ABC transmembrane type-2" evidence="9">
    <location>
        <begin position="162"/>
        <end position="391"/>
    </location>
</feature>
<evidence type="ECO:0000313" key="11">
    <source>
        <dbReference type="Proteomes" id="UP000773614"/>
    </source>
</evidence>
<dbReference type="OrthoDB" id="9784671at2"/>
<gene>
    <name evidence="10" type="ORF">E4O86_20470</name>
</gene>
<evidence type="ECO:0000256" key="8">
    <source>
        <dbReference type="SAM" id="Phobius"/>
    </source>
</evidence>
<dbReference type="Pfam" id="PF12698">
    <property type="entry name" value="ABC2_membrane_3"/>
    <property type="match status" value="1"/>
</dbReference>
<accession>A0A964T7V8</accession>
<keyword evidence="5 8" id="KW-0812">Transmembrane</keyword>
<keyword evidence="4" id="KW-1003">Cell membrane</keyword>
<feature type="transmembrane region" description="Helical" evidence="8">
    <location>
        <begin position="200"/>
        <end position="221"/>
    </location>
</feature>
<proteinExistence type="inferred from homology"/>
<dbReference type="PROSITE" id="PS51012">
    <property type="entry name" value="ABC_TM2"/>
    <property type="match status" value="1"/>
</dbReference>
<dbReference type="InterPro" id="IPR013525">
    <property type="entry name" value="ABC2_TM"/>
</dbReference>
<evidence type="ECO:0000256" key="3">
    <source>
        <dbReference type="ARBA" id="ARBA00022448"/>
    </source>
</evidence>
<keyword evidence="11" id="KW-1185">Reference proteome</keyword>
<evidence type="ECO:0000256" key="1">
    <source>
        <dbReference type="ARBA" id="ARBA00004651"/>
    </source>
</evidence>
<keyword evidence="7 8" id="KW-0472">Membrane</keyword>
<feature type="transmembrane region" description="Helical" evidence="8">
    <location>
        <begin position="248"/>
        <end position="272"/>
    </location>
</feature>
<feature type="transmembrane region" description="Helical" evidence="8">
    <location>
        <begin position="370"/>
        <end position="388"/>
    </location>
</feature>
<dbReference type="InterPro" id="IPR051449">
    <property type="entry name" value="ABC-2_transporter_component"/>
</dbReference>
<name>A0A964T7V8_9HYPH</name>
<feature type="transmembrane region" description="Helical" evidence="8">
    <location>
        <begin position="312"/>
        <end position="330"/>
    </location>
</feature>
<dbReference type="GO" id="GO:0005886">
    <property type="term" value="C:plasma membrane"/>
    <property type="evidence" value="ECO:0007669"/>
    <property type="project" value="UniProtKB-SubCell"/>
</dbReference>
<comment type="caution">
    <text evidence="10">The sequence shown here is derived from an EMBL/GenBank/DDBJ whole genome shotgun (WGS) entry which is preliminary data.</text>
</comment>
<dbReference type="RefSeq" id="WP_161142417.1">
    <property type="nucleotide sequence ID" value="NZ_SPKJ01000120.1"/>
</dbReference>